<proteinExistence type="predicted"/>
<accession>A0ACB9UIT7</accession>
<keyword evidence="2" id="KW-1185">Reference proteome</keyword>
<organism evidence="1 2">
    <name type="scientific">Ovis ammon polii x Ovis aries</name>
    <dbReference type="NCBI Taxonomy" id="2918886"/>
    <lineage>
        <taxon>Eukaryota</taxon>
        <taxon>Metazoa</taxon>
        <taxon>Chordata</taxon>
        <taxon>Craniata</taxon>
        <taxon>Vertebrata</taxon>
        <taxon>Euteleostomi</taxon>
        <taxon>Mammalia</taxon>
        <taxon>Eutheria</taxon>
        <taxon>Laurasiatheria</taxon>
        <taxon>Artiodactyla</taxon>
        <taxon>Ruminantia</taxon>
        <taxon>Pecora</taxon>
        <taxon>Bovidae</taxon>
        <taxon>Caprinae</taxon>
        <taxon>Ovis</taxon>
    </lineage>
</organism>
<protein>
    <submittedName>
        <fullName evidence="1">Uncharacterized protein</fullName>
    </submittedName>
</protein>
<reference evidence="1" key="1">
    <citation type="submission" date="2022-03" db="EMBL/GenBank/DDBJ databases">
        <title>Genomic analyses of argali, domestic sheep and their hybrids provide insights into chromosomal evolution, heterosis and genetic basis of agronomic traits.</title>
        <authorList>
            <person name="Li M."/>
        </authorList>
    </citation>
    <scope>NUCLEOTIDE SEQUENCE</scope>
    <source>
        <strain evidence="1">F1 hybrid</strain>
    </source>
</reference>
<dbReference type="EMBL" id="CM043041">
    <property type="protein sequence ID" value="KAI4571318.1"/>
    <property type="molecule type" value="Genomic_DNA"/>
</dbReference>
<dbReference type="Proteomes" id="UP001057279">
    <property type="component" value="Linkage Group LG16"/>
</dbReference>
<evidence type="ECO:0000313" key="2">
    <source>
        <dbReference type="Proteomes" id="UP001057279"/>
    </source>
</evidence>
<evidence type="ECO:0000313" key="1">
    <source>
        <dbReference type="EMBL" id="KAI4571318.1"/>
    </source>
</evidence>
<sequence length="87" mass="9541">MQGPVHCDNHVQHSQGLRRARKPRPYPWTTSFREASLRSQPDTQPGLSTSGLGVCTFGDLDGEELPGAPLFHKPRVSTARLSQFGQG</sequence>
<gene>
    <name evidence="1" type="ORF">MJG53_013424</name>
</gene>
<name>A0ACB9UIT7_9CETA</name>
<comment type="caution">
    <text evidence="1">The sequence shown here is derived from an EMBL/GenBank/DDBJ whole genome shotgun (WGS) entry which is preliminary data.</text>
</comment>